<feature type="transmembrane region" description="Helical" evidence="6">
    <location>
        <begin position="159"/>
        <end position="179"/>
    </location>
</feature>
<feature type="transmembrane region" description="Helical" evidence="6">
    <location>
        <begin position="31"/>
        <end position="51"/>
    </location>
</feature>
<keyword evidence="3 6" id="KW-0812">Transmembrane</keyword>
<dbReference type="InterPro" id="IPR043428">
    <property type="entry name" value="LivM-like"/>
</dbReference>
<feature type="transmembrane region" description="Helical" evidence="6">
    <location>
        <begin position="81"/>
        <end position="103"/>
    </location>
</feature>
<evidence type="ECO:0000256" key="4">
    <source>
        <dbReference type="ARBA" id="ARBA00022989"/>
    </source>
</evidence>
<dbReference type="OrthoDB" id="9789927at2"/>
<evidence type="ECO:0000256" key="2">
    <source>
        <dbReference type="ARBA" id="ARBA00022475"/>
    </source>
</evidence>
<protein>
    <submittedName>
        <fullName evidence="7">Branched-chain amino acid ABC transporter permease</fullName>
    </submittedName>
</protein>
<dbReference type="Proteomes" id="UP000440978">
    <property type="component" value="Unassembled WGS sequence"/>
</dbReference>
<sequence>MTKTRLFYTAITILCIVCSIASLYIQNLYLLRVFILAAITAILALSVNILVGYTGQISLGHAGFFGIGAYMVGILNVNYHISFWLCMVIAVLFSGLMGLILGLPTTKLKGHFLGIATLGFGVIVNGVLNNWMQVTGGPQGIRDIESPTLFTIPLEYGNFFLGFIVACLSLLVLVIYLLIKSPIGRAWSCLKQDEITAYVTGIHVYRYKLLAFTISGSIAGFAGSLFAGYMTFISPDTFDLNQSISIITTVILGGSGTIAGPLLGTALLAFLNEWLRNFDELRLVIYGIILVAVIVFIPEGIYPFFKNKVISIFSKRKKASQPNTSIEPHAGKDAVNE</sequence>
<accession>A0A6N8CQ21</accession>
<evidence type="ECO:0000256" key="1">
    <source>
        <dbReference type="ARBA" id="ARBA00004651"/>
    </source>
</evidence>
<evidence type="ECO:0000256" key="5">
    <source>
        <dbReference type="ARBA" id="ARBA00023136"/>
    </source>
</evidence>
<evidence type="ECO:0000313" key="7">
    <source>
        <dbReference type="EMBL" id="MTT31025.1"/>
    </source>
</evidence>
<keyword evidence="5 6" id="KW-0472">Membrane</keyword>
<dbReference type="GO" id="GO:0005886">
    <property type="term" value="C:plasma membrane"/>
    <property type="evidence" value="ECO:0007669"/>
    <property type="project" value="UniProtKB-SubCell"/>
</dbReference>
<evidence type="ECO:0000313" key="8">
    <source>
        <dbReference type="Proteomes" id="UP000440978"/>
    </source>
</evidence>
<feature type="transmembrane region" description="Helical" evidence="6">
    <location>
        <begin position="110"/>
        <end position="128"/>
    </location>
</feature>
<dbReference type="PANTHER" id="PTHR30482">
    <property type="entry name" value="HIGH-AFFINITY BRANCHED-CHAIN AMINO ACID TRANSPORT SYSTEM PERMEASE"/>
    <property type="match status" value="1"/>
</dbReference>
<keyword evidence="4 6" id="KW-1133">Transmembrane helix</keyword>
<reference evidence="7 8" key="1">
    <citation type="submission" date="2019-11" db="EMBL/GenBank/DDBJ databases">
        <title>Terrilactibacillus tamarindus sp. nov. BCM23-1 isolated from bark of Tamarindus indica.</title>
        <authorList>
            <person name="Kingkaew E."/>
            <person name="Tanasupawat S."/>
        </authorList>
    </citation>
    <scope>NUCLEOTIDE SEQUENCE [LARGE SCALE GENOMIC DNA]</scope>
    <source>
        <strain evidence="7 8">BCM23-1</strain>
    </source>
</reference>
<evidence type="ECO:0000256" key="3">
    <source>
        <dbReference type="ARBA" id="ARBA00022692"/>
    </source>
</evidence>
<dbReference type="InterPro" id="IPR001851">
    <property type="entry name" value="ABC_transp_permease"/>
</dbReference>
<feature type="transmembrane region" description="Helical" evidence="6">
    <location>
        <begin position="209"/>
        <end position="232"/>
    </location>
</feature>
<dbReference type="Pfam" id="PF02653">
    <property type="entry name" value="BPD_transp_2"/>
    <property type="match status" value="1"/>
</dbReference>
<evidence type="ECO:0000256" key="6">
    <source>
        <dbReference type="SAM" id="Phobius"/>
    </source>
</evidence>
<comment type="caution">
    <text evidence="7">The sequence shown here is derived from an EMBL/GenBank/DDBJ whole genome shotgun (WGS) entry which is preliminary data.</text>
</comment>
<proteinExistence type="predicted"/>
<gene>
    <name evidence="7" type="ORF">GMB86_03215</name>
</gene>
<dbReference type="EMBL" id="WNHB01000003">
    <property type="protein sequence ID" value="MTT31025.1"/>
    <property type="molecule type" value="Genomic_DNA"/>
</dbReference>
<dbReference type="AlphaFoldDB" id="A0A6N8CQ21"/>
<dbReference type="CDD" id="cd06581">
    <property type="entry name" value="TM_PBP1_LivM_like"/>
    <property type="match status" value="1"/>
</dbReference>
<feature type="transmembrane region" description="Helical" evidence="6">
    <location>
        <begin position="58"/>
        <end position="75"/>
    </location>
</feature>
<dbReference type="PANTHER" id="PTHR30482:SF10">
    <property type="entry name" value="HIGH-AFFINITY BRANCHED-CHAIN AMINO ACID TRANSPORT PROTEIN BRAE"/>
    <property type="match status" value="1"/>
</dbReference>
<feature type="transmembrane region" description="Helical" evidence="6">
    <location>
        <begin position="7"/>
        <end position="25"/>
    </location>
</feature>
<organism evidence="7 8">
    <name type="scientific">Terrilactibacillus tamarindi</name>
    <dbReference type="NCBI Taxonomy" id="2599694"/>
    <lineage>
        <taxon>Bacteria</taxon>
        <taxon>Bacillati</taxon>
        <taxon>Bacillota</taxon>
        <taxon>Bacilli</taxon>
        <taxon>Bacillales</taxon>
        <taxon>Bacillaceae</taxon>
        <taxon>Terrilactibacillus</taxon>
    </lineage>
</organism>
<keyword evidence="8" id="KW-1185">Reference proteome</keyword>
<comment type="subcellular location">
    <subcellularLocation>
        <location evidence="1">Cell membrane</location>
        <topology evidence="1">Multi-pass membrane protein</topology>
    </subcellularLocation>
</comment>
<dbReference type="GO" id="GO:0015658">
    <property type="term" value="F:branched-chain amino acid transmembrane transporter activity"/>
    <property type="evidence" value="ECO:0007669"/>
    <property type="project" value="InterPro"/>
</dbReference>
<name>A0A6N8CQ21_9BACI</name>
<dbReference type="RefSeq" id="WP_155216750.1">
    <property type="nucleotide sequence ID" value="NZ_WNHB01000003.1"/>
</dbReference>
<keyword evidence="2" id="KW-1003">Cell membrane</keyword>
<feature type="transmembrane region" description="Helical" evidence="6">
    <location>
        <begin position="244"/>
        <end position="271"/>
    </location>
</feature>
<feature type="transmembrane region" description="Helical" evidence="6">
    <location>
        <begin position="283"/>
        <end position="305"/>
    </location>
</feature>